<organism evidence="2 3">
    <name type="scientific">Acacia crassicarpa</name>
    <name type="common">northern wattle</name>
    <dbReference type="NCBI Taxonomy" id="499986"/>
    <lineage>
        <taxon>Eukaryota</taxon>
        <taxon>Viridiplantae</taxon>
        <taxon>Streptophyta</taxon>
        <taxon>Embryophyta</taxon>
        <taxon>Tracheophyta</taxon>
        <taxon>Spermatophyta</taxon>
        <taxon>Magnoliopsida</taxon>
        <taxon>eudicotyledons</taxon>
        <taxon>Gunneridae</taxon>
        <taxon>Pentapetalae</taxon>
        <taxon>rosids</taxon>
        <taxon>fabids</taxon>
        <taxon>Fabales</taxon>
        <taxon>Fabaceae</taxon>
        <taxon>Caesalpinioideae</taxon>
        <taxon>mimosoid clade</taxon>
        <taxon>Acacieae</taxon>
        <taxon>Acacia</taxon>
    </lineage>
</organism>
<reference evidence="2" key="1">
    <citation type="submission" date="2023-10" db="EMBL/GenBank/DDBJ databases">
        <title>Chromosome-level genome of the transformable northern wattle, Acacia crassicarpa.</title>
        <authorList>
            <person name="Massaro I."/>
            <person name="Sinha N.R."/>
            <person name="Poethig S."/>
            <person name="Leichty A.R."/>
        </authorList>
    </citation>
    <scope>NUCLEOTIDE SEQUENCE</scope>
    <source>
        <strain evidence="2">Acra3RX</strain>
        <tissue evidence="2">Leaf</tissue>
    </source>
</reference>
<proteinExistence type="predicted"/>
<dbReference type="EMBL" id="JAWXYG010000005">
    <property type="protein sequence ID" value="KAK4271978.1"/>
    <property type="molecule type" value="Genomic_DNA"/>
</dbReference>
<keyword evidence="3" id="KW-1185">Reference proteome</keyword>
<protein>
    <submittedName>
        <fullName evidence="2">Uncharacterized protein</fullName>
    </submittedName>
</protein>
<accession>A0AAE1JPK4</accession>
<evidence type="ECO:0000313" key="3">
    <source>
        <dbReference type="Proteomes" id="UP001293593"/>
    </source>
</evidence>
<dbReference type="AlphaFoldDB" id="A0AAE1JPK4"/>
<comment type="caution">
    <text evidence="2">The sequence shown here is derived from an EMBL/GenBank/DDBJ whole genome shotgun (WGS) entry which is preliminary data.</text>
</comment>
<name>A0AAE1JPK4_9FABA</name>
<evidence type="ECO:0000313" key="2">
    <source>
        <dbReference type="EMBL" id="KAK4271978.1"/>
    </source>
</evidence>
<evidence type="ECO:0000256" key="1">
    <source>
        <dbReference type="SAM" id="MobiDB-lite"/>
    </source>
</evidence>
<sequence length="81" mass="9165">MFSAHVGFNIFSSLMHIAQHQKQTVVESCYDIADPSNYSLKLKRRTEATNNEPLPVDVVRGTKKTRSGADATDQIMAERRR</sequence>
<dbReference type="Proteomes" id="UP001293593">
    <property type="component" value="Unassembled WGS sequence"/>
</dbReference>
<gene>
    <name evidence="2" type="ORF">QN277_020591</name>
</gene>
<feature type="region of interest" description="Disordered" evidence="1">
    <location>
        <begin position="59"/>
        <end position="81"/>
    </location>
</feature>